<evidence type="ECO:0000256" key="5">
    <source>
        <dbReference type="ARBA" id="ARBA00022840"/>
    </source>
</evidence>
<dbReference type="GO" id="GO:0019674">
    <property type="term" value="P:NAD+ metabolic process"/>
    <property type="evidence" value="ECO:0007669"/>
    <property type="project" value="InterPro"/>
</dbReference>
<dbReference type="FunFam" id="2.60.200.30:FF:000009">
    <property type="entry name" value="Poly(P)/ATP NAD kinase"/>
    <property type="match status" value="1"/>
</dbReference>
<feature type="compositionally biased region" description="Low complexity" evidence="8">
    <location>
        <begin position="88"/>
        <end position="105"/>
    </location>
</feature>
<dbReference type="InterPro" id="IPR017438">
    <property type="entry name" value="ATP-NAD_kinase_N"/>
</dbReference>
<dbReference type="HAMAP" id="MF_00361">
    <property type="entry name" value="NAD_kinase"/>
    <property type="match status" value="1"/>
</dbReference>
<keyword evidence="2" id="KW-0808">Transferase</keyword>
<dbReference type="Proteomes" id="UP000007797">
    <property type="component" value="Unassembled WGS sequence"/>
</dbReference>
<dbReference type="InterPro" id="IPR017437">
    <property type="entry name" value="ATP-NAD_kinase_PpnK-typ_C"/>
</dbReference>
<feature type="compositionally biased region" description="Low complexity" evidence="8">
    <location>
        <begin position="58"/>
        <end position="69"/>
    </location>
</feature>
<dbReference type="PANTHER" id="PTHR20275">
    <property type="entry name" value="NAD KINASE"/>
    <property type="match status" value="1"/>
</dbReference>
<dbReference type="PANTHER" id="PTHR20275:SF0">
    <property type="entry name" value="NAD KINASE"/>
    <property type="match status" value="1"/>
</dbReference>
<keyword evidence="4 9" id="KW-0418">Kinase</keyword>
<dbReference type="FunFam" id="3.40.50.10330:FF:000018">
    <property type="entry name" value="Probable NAD kinase 1"/>
    <property type="match status" value="1"/>
</dbReference>
<evidence type="ECO:0000313" key="9">
    <source>
        <dbReference type="EMBL" id="EGG18478.1"/>
    </source>
</evidence>
<dbReference type="KEGG" id="dfa:DFA_03972"/>
<dbReference type="GO" id="GO:0003951">
    <property type="term" value="F:NAD+ kinase activity"/>
    <property type="evidence" value="ECO:0007669"/>
    <property type="project" value="InterPro"/>
</dbReference>
<dbReference type="Pfam" id="PF20143">
    <property type="entry name" value="NAD_kinase_C"/>
    <property type="match status" value="1"/>
</dbReference>
<evidence type="ECO:0000256" key="7">
    <source>
        <dbReference type="ARBA" id="ARBA00023027"/>
    </source>
</evidence>
<dbReference type="GO" id="GO:0005524">
    <property type="term" value="F:ATP binding"/>
    <property type="evidence" value="ECO:0007669"/>
    <property type="project" value="UniProtKB-KW"/>
</dbReference>
<dbReference type="GO" id="GO:0006741">
    <property type="term" value="P:NADP+ biosynthetic process"/>
    <property type="evidence" value="ECO:0007669"/>
    <property type="project" value="InterPro"/>
</dbReference>
<dbReference type="SUPFAM" id="SSF111331">
    <property type="entry name" value="NAD kinase/diacylglycerol kinase-like"/>
    <property type="match status" value="1"/>
</dbReference>
<dbReference type="InterPro" id="IPR002504">
    <property type="entry name" value="NADK"/>
</dbReference>
<protein>
    <submittedName>
        <fullName evidence="9">NAD+ kinase family protein</fullName>
    </submittedName>
</protein>
<sequence>MLRRVVNKCSSSLLMNGTATLSSTYNSGSGFGYNMTSSSNSNSNNNDRKIEKYCYCSSSSSSSSTSSSTLMLPKQDTKMKSNGGRKVSTTSSTLTTASTTTTSTSNLSSIIRSKYKVLRENNNPHSSQLNQQQQDQGGSRTRFRWEETPKTVLIVKKHKDKRTTQWLTTIAQWMTTTLNLRVLVEPNVHSQMETSHIETYTEEESHILGNIVDFVITLGGDGTLLHVSSLFKEDVPPIISFHLGTLGFLMPFNVEDYQEALTNVMKGDFLCTNRMRLICDVYHKQHLGTTQAGKTFQVLNEVTIHRGSNPHSMVINCTINGHMLTDIVGDGLIVATATGSTAYSLSCGGPMVHPCINCIVITPIAPSSLSSKPALLPDDSILKLNISQKGKSFTTTFDGTRSIKMEQGEHIIIRKSFFPLLTINKTNETTDWVHGNGKLIEMSERSSFWNQTVHTTSAN</sequence>
<evidence type="ECO:0000256" key="4">
    <source>
        <dbReference type="ARBA" id="ARBA00022777"/>
    </source>
</evidence>
<dbReference type="STRING" id="1054147.F4Q0X7"/>
<organism evidence="9 10">
    <name type="scientific">Cavenderia fasciculata</name>
    <name type="common">Slime mold</name>
    <name type="synonym">Dictyostelium fasciculatum</name>
    <dbReference type="NCBI Taxonomy" id="261658"/>
    <lineage>
        <taxon>Eukaryota</taxon>
        <taxon>Amoebozoa</taxon>
        <taxon>Evosea</taxon>
        <taxon>Eumycetozoa</taxon>
        <taxon>Dictyostelia</taxon>
        <taxon>Acytosteliales</taxon>
        <taxon>Cavenderiaceae</taxon>
        <taxon>Cavenderia</taxon>
    </lineage>
</organism>
<evidence type="ECO:0000256" key="1">
    <source>
        <dbReference type="ARBA" id="ARBA00010995"/>
    </source>
</evidence>
<feature type="compositionally biased region" description="Low complexity" evidence="8">
    <location>
        <begin position="122"/>
        <end position="136"/>
    </location>
</feature>
<evidence type="ECO:0000256" key="3">
    <source>
        <dbReference type="ARBA" id="ARBA00022741"/>
    </source>
</evidence>
<evidence type="ECO:0000256" key="2">
    <source>
        <dbReference type="ARBA" id="ARBA00022679"/>
    </source>
</evidence>
<dbReference type="OMA" id="CVYLMEA"/>
<comment type="similarity">
    <text evidence="1">Belongs to the NAD kinase family.</text>
</comment>
<dbReference type="OrthoDB" id="24581at2759"/>
<evidence type="ECO:0000256" key="8">
    <source>
        <dbReference type="SAM" id="MobiDB-lite"/>
    </source>
</evidence>
<gene>
    <name evidence="9" type="ORF">DFA_03972</name>
</gene>
<keyword evidence="5" id="KW-0067">ATP-binding</keyword>
<feature type="region of interest" description="Disordered" evidence="8">
    <location>
        <begin position="122"/>
        <end position="142"/>
    </location>
</feature>
<reference evidence="10" key="1">
    <citation type="journal article" date="2011" name="Genome Res.">
        <title>Phylogeny-wide analysis of social amoeba genomes highlights ancient origins for complex intercellular communication.</title>
        <authorList>
            <person name="Heidel A.J."/>
            <person name="Lawal H.M."/>
            <person name="Felder M."/>
            <person name="Schilde C."/>
            <person name="Helps N.R."/>
            <person name="Tunggal B."/>
            <person name="Rivero F."/>
            <person name="John U."/>
            <person name="Schleicher M."/>
            <person name="Eichinger L."/>
            <person name="Platzer M."/>
            <person name="Noegel A.A."/>
            <person name="Schaap P."/>
            <person name="Gloeckner G."/>
        </authorList>
    </citation>
    <scope>NUCLEOTIDE SEQUENCE [LARGE SCALE GENOMIC DNA]</scope>
    <source>
        <strain evidence="10">SH3</strain>
    </source>
</reference>
<keyword evidence="6" id="KW-0521">NADP</keyword>
<dbReference type="Pfam" id="PF01513">
    <property type="entry name" value="NAD_kinase"/>
    <property type="match status" value="1"/>
</dbReference>
<dbReference type="EMBL" id="GL883018">
    <property type="protein sequence ID" value="EGG18478.1"/>
    <property type="molecule type" value="Genomic_DNA"/>
</dbReference>
<evidence type="ECO:0000313" key="10">
    <source>
        <dbReference type="Proteomes" id="UP000007797"/>
    </source>
</evidence>
<keyword evidence="7" id="KW-0520">NAD</keyword>
<evidence type="ECO:0000256" key="6">
    <source>
        <dbReference type="ARBA" id="ARBA00022857"/>
    </source>
</evidence>
<dbReference type="GeneID" id="14870532"/>
<accession>F4Q0X7</accession>
<dbReference type="RefSeq" id="XP_004366382.1">
    <property type="nucleotide sequence ID" value="XM_004366325.1"/>
</dbReference>
<keyword evidence="10" id="KW-1185">Reference proteome</keyword>
<dbReference type="Gene3D" id="2.60.200.30">
    <property type="entry name" value="Probable inorganic polyphosphate/atp-NAD kinase, domain 2"/>
    <property type="match status" value="1"/>
</dbReference>
<dbReference type="Gene3D" id="3.40.50.10330">
    <property type="entry name" value="Probable inorganic polyphosphate/atp-NAD kinase, domain 1"/>
    <property type="match status" value="1"/>
</dbReference>
<keyword evidence="3" id="KW-0547">Nucleotide-binding</keyword>
<feature type="region of interest" description="Disordered" evidence="8">
    <location>
        <begin position="58"/>
        <end position="105"/>
    </location>
</feature>
<dbReference type="AlphaFoldDB" id="F4Q0X7"/>
<dbReference type="InterPro" id="IPR016064">
    <property type="entry name" value="NAD/diacylglycerol_kinase_sf"/>
</dbReference>
<name>F4Q0X7_CACFS</name>
<proteinExistence type="inferred from homology"/>